<dbReference type="Pfam" id="PF08448">
    <property type="entry name" value="PAS_4"/>
    <property type="match status" value="1"/>
</dbReference>
<dbReference type="SUPFAM" id="SSF55785">
    <property type="entry name" value="PYP-like sensor domain (PAS domain)"/>
    <property type="match status" value="1"/>
</dbReference>
<dbReference type="PROSITE" id="PS50887">
    <property type="entry name" value="GGDEF"/>
    <property type="match status" value="1"/>
</dbReference>
<dbReference type="InterPro" id="IPR000160">
    <property type="entry name" value="GGDEF_dom"/>
</dbReference>
<keyword evidence="7" id="KW-1185">Reference proteome</keyword>
<dbReference type="InterPro" id="IPR000700">
    <property type="entry name" value="PAS-assoc_C"/>
</dbReference>
<evidence type="ECO:0000313" key="6">
    <source>
        <dbReference type="EMBL" id="SDN86869.1"/>
    </source>
</evidence>
<dbReference type="OrthoDB" id="8929028at2"/>
<dbReference type="InterPro" id="IPR001610">
    <property type="entry name" value="PAC"/>
</dbReference>
<evidence type="ECO:0000313" key="7">
    <source>
        <dbReference type="Proteomes" id="UP000199075"/>
    </source>
</evidence>
<dbReference type="EMBL" id="FNIV01000002">
    <property type="protein sequence ID" value="SDN86869.1"/>
    <property type="molecule type" value="Genomic_DNA"/>
</dbReference>
<dbReference type="PROSITE" id="PS50113">
    <property type="entry name" value="PAC"/>
    <property type="match status" value="1"/>
</dbReference>
<dbReference type="InterPro" id="IPR013656">
    <property type="entry name" value="PAS_4"/>
</dbReference>
<dbReference type="InterPro" id="IPR035965">
    <property type="entry name" value="PAS-like_dom_sf"/>
</dbReference>
<dbReference type="InterPro" id="IPR000014">
    <property type="entry name" value="PAS"/>
</dbReference>
<accession>A0A1H0EX59</accession>
<organism evidence="6 7">
    <name type="scientific">Halomonas shengliensis</name>
    <dbReference type="NCBI Taxonomy" id="419597"/>
    <lineage>
        <taxon>Bacteria</taxon>
        <taxon>Pseudomonadati</taxon>
        <taxon>Pseudomonadota</taxon>
        <taxon>Gammaproteobacteria</taxon>
        <taxon>Oceanospirillales</taxon>
        <taxon>Halomonadaceae</taxon>
        <taxon>Halomonas</taxon>
    </lineage>
</organism>
<dbReference type="STRING" id="419597.SAMN04487957_102226"/>
<dbReference type="Gene3D" id="3.30.70.270">
    <property type="match status" value="1"/>
</dbReference>
<dbReference type="InterPro" id="IPR029787">
    <property type="entry name" value="Nucleotide_cyclase"/>
</dbReference>
<dbReference type="CDD" id="cd00130">
    <property type="entry name" value="PAS"/>
    <property type="match status" value="1"/>
</dbReference>
<reference evidence="7" key="1">
    <citation type="submission" date="2016-10" db="EMBL/GenBank/DDBJ databases">
        <authorList>
            <person name="Varghese N."/>
            <person name="Submissions S."/>
        </authorList>
    </citation>
    <scope>NUCLEOTIDE SEQUENCE [LARGE SCALE GENOMIC DNA]</scope>
    <source>
        <strain evidence="7">CGMCC 1.6444</strain>
    </source>
</reference>
<dbReference type="SMART" id="SM00267">
    <property type="entry name" value="GGDEF"/>
    <property type="match status" value="1"/>
</dbReference>
<evidence type="ECO:0000259" key="4">
    <source>
        <dbReference type="PROSITE" id="PS50113"/>
    </source>
</evidence>
<dbReference type="RefSeq" id="WP_089677086.1">
    <property type="nucleotide sequence ID" value="NZ_FNIV01000002.1"/>
</dbReference>
<evidence type="ECO:0000259" key="3">
    <source>
        <dbReference type="PROSITE" id="PS50112"/>
    </source>
</evidence>
<feature type="domain" description="PAS" evidence="3">
    <location>
        <begin position="382"/>
        <end position="451"/>
    </location>
</feature>
<dbReference type="FunFam" id="3.30.70.270:FF:000001">
    <property type="entry name" value="Diguanylate cyclase domain protein"/>
    <property type="match status" value="1"/>
</dbReference>
<dbReference type="SUPFAM" id="SSF55073">
    <property type="entry name" value="Nucleotide cyclase"/>
    <property type="match status" value="1"/>
</dbReference>
<dbReference type="Proteomes" id="UP000199075">
    <property type="component" value="Unassembled WGS sequence"/>
</dbReference>
<evidence type="ECO:0000259" key="5">
    <source>
        <dbReference type="PROSITE" id="PS50887"/>
    </source>
</evidence>
<dbReference type="NCBIfam" id="TIGR00229">
    <property type="entry name" value="sensory_box"/>
    <property type="match status" value="1"/>
</dbReference>
<feature type="transmembrane region" description="Helical" evidence="2">
    <location>
        <begin position="35"/>
        <end position="55"/>
    </location>
</feature>
<comment type="cofactor">
    <cofactor evidence="1">
        <name>Mg(2+)</name>
        <dbReference type="ChEBI" id="CHEBI:18420"/>
    </cofactor>
</comment>
<feature type="domain" description="PAC" evidence="4">
    <location>
        <begin position="454"/>
        <end position="505"/>
    </location>
</feature>
<keyword evidence="2" id="KW-0472">Membrane</keyword>
<dbReference type="NCBIfam" id="TIGR00254">
    <property type="entry name" value="GGDEF"/>
    <property type="match status" value="1"/>
</dbReference>
<feature type="transmembrane region" description="Helical" evidence="2">
    <location>
        <begin position="309"/>
        <end position="328"/>
    </location>
</feature>
<dbReference type="PANTHER" id="PTHR44757:SF2">
    <property type="entry name" value="BIOFILM ARCHITECTURE MAINTENANCE PROTEIN MBAA"/>
    <property type="match status" value="1"/>
</dbReference>
<dbReference type="AlphaFoldDB" id="A0A1H0EX59"/>
<gene>
    <name evidence="6" type="ORF">SAMN04487957_102226</name>
</gene>
<evidence type="ECO:0000256" key="2">
    <source>
        <dbReference type="SAM" id="Phobius"/>
    </source>
</evidence>
<protein>
    <submittedName>
        <fullName evidence="6">PAS domain S-box-containing protein/diguanylate cyclase (GGDEF) domain-containing protein</fullName>
    </submittedName>
</protein>
<proteinExistence type="predicted"/>
<dbReference type="CDD" id="cd12914">
    <property type="entry name" value="PDC1_DGC_like"/>
    <property type="match status" value="1"/>
</dbReference>
<dbReference type="PROSITE" id="PS50112">
    <property type="entry name" value="PAS"/>
    <property type="match status" value="1"/>
</dbReference>
<sequence length="668" mass="73987">MVNSSQSRPTDRPRLPLAPLFKTLTRQLLSLRGRLLLGAALLWTLLCLTLLAFGWQSGTLLVDETNRMHLRYEAELIRNDIAQQVNQRLTALERLAGRIPTPAEGALARQGAGHLEGLFDGLILVDTDSRILDDWPADAGRLGKNVGDRPYARFMHEVKRPHVSEPFVGRVSGSPRVMMLVPLRDTRGRYTGFVGGLVDIAEGPFFDGFDHLRLGDDGVVTITTASGLRLYQPRQRRSITPVDRQGRPWLDQALDGWEGEAQGAMPTGGEALTAYRQVWPARWVVGVYLPMEQAYGPLARLIERVGDRAFLALGLLLPLVALLLWLTLRSLTRLGHQIGELKRGQREQLTIPTRMGELRQIIDTFNAVEGERRDTLQHLHEQEAVLRGILAASPQAMFVTDTAGSITFVNPALEALLHLAPPAPVSRLVGHLHPDDREPVMAAWRESLAHHRDFERQFRYLDEQGAERWLDVHASTIEVADEVIGLVGVVRDITQRRHDDALRRWEAEHDPLTGLLNRRGFERRLEDAFADWEKAGTPGALVLFDLDRFKPINDEGGHALGDIMLQRVAEAIREVTRSSDHSARQGGDEFALLLNGCGLDQAMTIANALRERIAIRVVEQDGRAWRVTASLGVSRFAAGDTSAAAAIARADAASYRAKSAGRDGVASG</sequence>
<dbReference type="CDD" id="cd01949">
    <property type="entry name" value="GGDEF"/>
    <property type="match status" value="1"/>
</dbReference>
<evidence type="ECO:0000256" key="1">
    <source>
        <dbReference type="ARBA" id="ARBA00001946"/>
    </source>
</evidence>
<dbReference type="SMART" id="SM00091">
    <property type="entry name" value="PAS"/>
    <property type="match status" value="1"/>
</dbReference>
<dbReference type="InterPro" id="IPR043128">
    <property type="entry name" value="Rev_trsase/Diguanyl_cyclase"/>
</dbReference>
<dbReference type="SMART" id="SM00086">
    <property type="entry name" value="PAC"/>
    <property type="match status" value="1"/>
</dbReference>
<name>A0A1H0EX59_9GAMM</name>
<dbReference type="Gene3D" id="3.30.450.20">
    <property type="entry name" value="PAS domain"/>
    <property type="match status" value="2"/>
</dbReference>
<dbReference type="GO" id="GO:0003824">
    <property type="term" value="F:catalytic activity"/>
    <property type="evidence" value="ECO:0007669"/>
    <property type="project" value="UniProtKB-ARBA"/>
</dbReference>
<dbReference type="InterPro" id="IPR052155">
    <property type="entry name" value="Biofilm_reg_signaling"/>
</dbReference>
<keyword evidence="2" id="KW-0812">Transmembrane</keyword>
<dbReference type="CDD" id="cd18774">
    <property type="entry name" value="PDC2_HK_sensor"/>
    <property type="match status" value="1"/>
</dbReference>
<feature type="domain" description="GGDEF" evidence="5">
    <location>
        <begin position="537"/>
        <end position="668"/>
    </location>
</feature>
<keyword evidence="2" id="KW-1133">Transmembrane helix</keyword>
<dbReference type="PANTHER" id="PTHR44757">
    <property type="entry name" value="DIGUANYLATE CYCLASE DGCP"/>
    <property type="match status" value="1"/>
</dbReference>
<dbReference type="Pfam" id="PF00990">
    <property type="entry name" value="GGDEF"/>
    <property type="match status" value="1"/>
</dbReference>